<name>A0A177WA23_BATDL</name>
<feature type="coiled-coil region" evidence="7">
    <location>
        <begin position="214"/>
        <end position="260"/>
    </location>
</feature>
<dbReference type="OrthoDB" id="75950at2759"/>
<evidence type="ECO:0000259" key="8">
    <source>
        <dbReference type="Pfam" id="PF13868"/>
    </source>
</evidence>
<evidence type="ECO:0000313" key="10">
    <source>
        <dbReference type="Proteomes" id="UP000077115"/>
    </source>
</evidence>
<sequence>MATTATRSNTFKSDYLIINRRREEESRNQSRETKQYYAQAELKSQFEEKSSQSIHRKQVLRKFNELKIFERSKLEERQERLRQLFADDEETYRSYLLSKQETRESRVDTMRKRVSELREQRERERKSVVEEKLMQRWRKECDDLRTIESKVLEKKVSDARAIQIQEQIERKALERKEELYYQDLWEQDRQKKICREESDRAHLQAINESTTQILEQQLRALKSQAQKEVELKREEARLMREEHETQLMEDERKHQRKLQEQRLIRQDLDDFNKKRLQQRQKDVQEALEMDMRILSEFLKLEKIEKENKQRRRDELRHEMQLYREHLLDQKEVERLREEDIERWYIGEQERLWKARTEKWRKEQSTRDKLMKEVMDVERNRQNQEQIRSEKLEIAKQIEEAKACEAARHDKVVKSKRDYSNTLRDQIEIAERHRVEMRHRNQQENELSKVADEKYRMLLQQELARALQS</sequence>
<dbReference type="InterPro" id="IPR043597">
    <property type="entry name" value="TPH_dom"/>
</dbReference>
<accession>A0A177WA23</accession>
<evidence type="ECO:0000256" key="6">
    <source>
        <dbReference type="ARBA" id="ARBA00033773"/>
    </source>
</evidence>
<proteinExistence type="inferred from homology"/>
<reference evidence="9 10" key="1">
    <citation type="submission" date="2006-10" db="EMBL/GenBank/DDBJ databases">
        <title>The Genome Sequence of Batrachochytrium dendrobatidis JEL423.</title>
        <authorList>
            <consortium name="The Broad Institute Genome Sequencing Platform"/>
            <person name="Birren B."/>
            <person name="Lander E."/>
            <person name="Galagan J."/>
            <person name="Cuomo C."/>
            <person name="Devon K."/>
            <person name="Jaffe D."/>
            <person name="Butler J."/>
            <person name="Alvarez P."/>
            <person name="Gnerre S."/>
            <person name="Grabherr M."/>
            <person name="Kleber M."/>
            <person name="Mauceli E."/>
            <person name="Brockman W."/>
            <person name="Young S."/>
            <person name="LaButti K."/>
            <person name="Sykes S."/>
            <person name="DeCaprio D."/>
            <person name="Crawford M."/>
            <person name="Koehrsen M."/>
            <person name="Engels R."/>
            <person name="Montgomery P."/>
            <person name="Pearson M."/>
            <person name="Howarth C."/>
            <person name="Larson L."/>
            <person name="White J."/>
            <person name="O'Leary S."/>
            <person name="Kodira C."/>
            <person name="Zeng Q."/>
            <person name="Yandava C."/>
            <person name="Alvarado L."/>
            <person name="Longcore J."/>
            <person name="James T."/>
        </authorList>
    </citation>
    <scope>NUCLEOTIDE SEQUENCE [LARGE SCALE GENOMIC DNA]</scope>
    <source>
        <strain evidence="9 10">JEL423</strain>
    </source>
</reference>
<evidence type="ECO:0000256" key="1">
    <source>
        <dbReference type="ARBA" id="ARBA00004138"/>
    </source>
</evidence>
<evidence type="ECO:0000256" key="7">
    <source>
        <dbReference type="SAM" id="Coils"/>
    </source>
</evidence>
<comment type="subcellular location">
    <subcellularLocation>
        <location evidence="1">Cell projection</location>
        <location evidence="1">Cilium</location>
    </subcellularLocation>
</comment>
<evidence type="ECO:0000256" key="5">
    <source>
        <dbReference type="ARBA" id="ARBA00033747"/>
    </source>
</evidence>
<feature type="domain" description="Trichohyalin-plectin-homology" evidence="8">
    <location>
        <begin position="138"/>
        <end position="467"/>
    </location>
</feature>
<comment type="similarity">
    <text evidence="5">Belongs to the CFAP53 family.</text>
</comment>
<dbReference type="EMBL" id="DS022300">
    <property type="protein sequence ID" value="OAJ36919.1"/>
    <property type="molecule type" value="Genomic_DNA"/>
</dbReference>
<keyword evidence="4" id="KW-0966">Cell projection</keyword>
<evidence type="ECO:0000256" key="4">
    <source>
        <dbReference type="ARBA" id="ARBA00023273"/>
    </source>
</evidence>
<protein>
    <recommendedName>
        <fullName evidence="6">Cilia- and flagella-associated protein 53</fullName>
    </recommendedName>
</protein>
<reference evidence="9 10" key="2">
    <citation type="submission" date="2016-05" db="EMBL/GenBank/DDBJ databases">
        <title>Lineage-specific infection strategies underlie the spectrum of fungal disease in amphibians.</title>
        <authorList>
            <person name="Cuomo C.A."/>
            <person name="Farrer R.A."/>
            <person name="James T."/>
            <person name="Longcore J."/>
            <person name="Birren B."/>
        </authorList>
    </citation>
    <scope>NUCLEOTIDE SEQUENCE [LARGE SCALE GENOMIC DNA]</scope>
    <source>
        <strain evidence="9 10">JEL423</strain>
    </source>
</reference>
<keyword evidence="2 7" id="KW-0175">Coiled coil</keyword>
<evidence type="ECO:0000313" key="9">
    <source>
        <dbReference type="EMBL" id="OAJ36919.1"/>
    </source>
</evidence>
<dbReference type="AlphaFoldDB" id="A0A177WA23"/>
<feature type="coiled-coil region" evidence="7">
    <location>
        <begin position="298"/>
        <end position="325"/>
    </location>
</feature>
<evidence type="ECO:0000256" key="2">
    <source>
        <dbReference type="ARBA" id="ARBA00023054"/>
    </source>
</evidence>
<dbReference type="PANTHER" id="PTHR31183">
    <property type="entry name" value="TRICHOPLEIN KERATIN FILAMENT-BINDING PROTEIN FAMILY MEMBER"/>
    <property type="match status" value="1"/>
</dbReference>
<feature type="coiled-coil region" evidence="7">
    <location>
        <begin position="366"/>
        <end position="399"/>
    </location>
</feature>
<organism evidence="9 10">
    <name type="scientific">Batrachochytrium dendrobatidis (strain JEL423)</name>
    <dbReference type="NCBI Taxonomy" id="403673"/>
    <lineage>
        <taxon>Eukaryota</taxon>
        <taxon>Fungi</taxon>
        <taxon>Fungi incertae sedis</taxon>
        <taxon>Chytridiomycota</taxon>
        <taxon>Chytridiomycota incertae sedis</taxon>
        <taxon>Chytridiomycetes</taxon>
        <taxon>Rhizophydiales</taxon>
        <taxon>Rhizophydiales incertae sedis</taxon>
        <taxon>Batrachochytrium</taxon>
    </lineage>
</organism>
<dbReference type="PANTHER" id="PTHR31183:SF1">
    <property type="entry name" value="CILIA- AND FLAGELLA-ASSOCIATED PROTEIN 53"/>
    <property type="match status" value="1"/>
</dbReference>
<dbReference type="VEuPathDB" id="FungiDB:BDEG_21019"/>
<gene>
    <name evidence="9" type="ORF">BDEG_21019</name>
</gene>
<dbReference type="Pfam" id="PF13868">
    <property type="entry name" value="TPH"/>
    <property type="match status" value="1"/>
</dbReference>
<feature type="coiled-coil region" evidence="7">
    <location>
        <begin position="71"/>
        <end position="127"/>
    </location>
</feature>
<dbReference type="InterPro" id="IPR043596">
    <property type="entry name" value="CFAP53/TCHP"/>
</dbReference>
<keyword evidence="3" id="KW-0969">Cilium</keyword>
<dbReference type="GO" id="GO:0005929">
    <property type="term" value="C:cilium"/>
    <property type="evidence" value="ECO:0007669"/>
    <property type="project" value="UniProtKB-SubCell"/>
</dbReference>
<evidence type="ECO:0000256" key="3">
    <source>
        <dbReference type="ARBA" id="ARBA00023069"/>
    </source>
</evidence>
<dbReference type="STRING" id="403673.A0A177WA23"/>
<dbReference type="Proteomes" id="UP000077115">
    <property type="component" value="Unassembled WGS sequence"/>
</dbReference>